<evidence type="ECO:0000313" key="3">
    <source>
        <dbReference type="Proteomes" id="UP001228049"/>
    </source>
</evidence>
<name>A0AAD9BTR8_DISEL</name>
<feature type="non-terminal residue" evidence="2">
    <location>
        <position position="95"/>
    </location>
</feature>
<gene>
    <name evidence="2" type="ORF">KUDE01_028546</name>
</gene>
<organism evidence="2 3">
    <name type="scientific">Dissostichus eleginoides</name>
    <name type="common">Patagonian toothfish</name>
    <name type="synonym">Dissostichus amissus</name>
    <dbReference type="NCBI Taxonomy" id="100907"/>
    <lineage>
        <taxon>Eukaryota</taxon>
        <taxon>Metazoa</taxon>
        <taxon>Chordata</taxon>
        <taxon>Craniata</taxon>
        <taxon>Vertebrata</taxon>
        <taxon>Euteleostomi</taxon>
        <taxon>Actinopterygii</taxon>
        <taxon>Neopterygii</taxon>
        <taxon>Teleostei</taxon>
        <taxon>Neoteleostei</taxon>
        <taxon>Acanthomorphata</taxon>
        <taxon>Eupercaria</taxon>
        <taxon>Perciformes</taxon>
        <taxon>Notothenioidei</taxon>
        <taxon>Nototheniidae</taxon>
        <taxon>Dissostichus</taxon>
    </lineage>
</organism>
<evidence type="ECO:0000313" key="2">
    <source>
        <dbReference type="EMBL" id="KAK1887759.1"/>
    </source>
</evidence>
<dbReference type="Proteomes" id="UP001228049">
    <property type="component" value="Unassembled WGS sequence"/>
</dbReference>
<protein>
    <submittedName>
        <fullName evidence="2">Ceramide synthase 4</fullName>
    </submittedName>
</protein>
<comment type="caution">
    <text evidence="2">The sequence shown here is derived from an EMBL/GenBank/DDBJ whole genome shotgun (WGS) entry which is preliminary data.</text>
</comment>
<sequence>DMTAGEPNISASARLPDTSEDERTVDLSRWSTELQRGQEGAVTGTEQRDSARCLSFGNNHFGDPGETCEEDSTGQHDISHQLRVPPLLACCSALE</sequence>
<keyword evidence="3" id="KW-1185">Reference proteome</keyword>
<feature type="region of interest" description="Disordered" evidence="1">
    <location>
        <begin position="1"/>
        <end position="25"/>
    </location>
</feature>
<accession>A0AAD9BTR8</accession>
<evidence type="ECO:0000256" key="1">
    <source>
        <dbReference type="SAM" id="MobiDB-lite"/>
    </source>
</evidence>
<reference evidence="2" key="1">
    <citation type="submission" date="2023-04" db="EMBL/GenBank/DDBJ databases">
        <title>Chromosome-level genome of Chaenocephalus aceratus.</title>
        <authorList>
            <person name="Park H."/>
        </authorList>
    </citation>
    <scope>NUCLEOTIDE SEQUENCE</scope>
    <source>
        <strain evidence="2">DE</strain>
        <tissue evidence="2">Muscle</tissue>
    </source>
</reference>
<dbReference type="EMBL" id="JASDAP010000018">
    <property type="protein sequence ID" value="KAK1887759.1"/>
    <property type="molecule type" value="Genomic_DNA"/>
</dbReference>
<dbReference type="AlphaFoldDB" id="A0AAD9BTR8"/>
<proteinExistence type="predicted"/>